<feature type="transmembrane region" description="Helical" evidence="2">
    <location>
        <begin position="96"/>
        <end position="123"/>
    </location>
</feature>
<gene>
    <name evidence="3" type="ORF">KUTeg_001203</name>
</gene>
<keyword evidence="2" id="KW-1133">Transmembrane helix</keyword>
<feature type="region of interest" description="Disordered" evidence="1">
    <location>
        <begin position="27"/>
        <end position="48"/>
    </location>
</feature>
<keyword evidence="2" id="KW-0472">Membrane</keyword>
<feature type="compositionally biased region" description="Basic and acidic residues" evidence="1">
    <location>
        <begin position="30"/>
        <end position="48"/>
    </location>
</feature>
<evidence type="ECO:0000313" key="3">
    <source>
        <dbReference type="EMBL" id="KAJ8321246.1"/>
    </source>
</evidence>
<keyword evidence="2" id="KW-0812">Transmembrane</keyword>
<feature type="transmembrane region" description="Helical" evidence="2">
    <location>
        <begin position="135"/>
        <end position="152"/>
    </location>
</feature>
<evidence type="ECO:0008006" key="5">
    <source>
        <dbReference type="Google" id="ProtNLM"/>
    </source>
</evidence>
<dbReference type="EMBL" id="JARBDR010000111">
    <property type="protein sequence ID" value="KAJ8321246.1"/>
    <property type="molecule type" value="Genomic_DNA"/>
</dbReference>
<keyword evidence="4" id="KW-1185">Reference proteome</keyword>
<evidence type="ECO:0000313" key="4">
    <source>
        <dbReference type="Proteomes" id="UP001217089"/>
    </source>
</evidence>
<dbReference type="Proteomes" id="UP001217089">
    <property type="component" value="Unassembled WGS sequence"/>
</dbReference>
<protein>
    <recommendedName>
        <fullName evidence="5">G-protein coupled receptors family 1 profile domain-containing protein</fullName>
    </recommendedName>
</protein>
<accession>A0ABQ9FVJ5</accession>
<proteinExistence type="predicted"/>
<organism evidence="3 4">
    <name type="scientific">Tegillarca granosa</name>
    <name type="common">Malaysian cockle</name>
    <name type="synonym">Anadara granosa</name>
    <dbReference type="NCBI Taxonomy" id="220873"/>
    <lineage>
        <taxon>Eukaryota</taxon>
        <taxon>Metazoa</taxon>
        <taxon>Spiralia</taxon>
        <taxon>Lophotrochozoa</taxon>
        <taxon>Mollusca</taxon>
        <taxon>Bivalvia</taxon>
        <taxon>Autobranchia</taxon>
        <taxon>Pteriomorphia</taxon>
        <taxon>Arcoida</taxon>
        <taxon>Arcoidea</taxon>
        <taxon>Arcidae</taxon>
        <taxon>Tegillarca</taxon>
    </lineage>
</organism>
<reference evidence="3 4" key="1">
    <citation type="submission" date="2022-12" db="EMBL/GenBank/DDBJ databases">
        <title>Chromosome-level genome of Tegillarca granosa.</title>
        <authorList>
            <person name="Kim J."/>
        </authorList>
    </citation>
    <scope>NUCLEOTIDE SEQUENCE [LARGE SCALE GENOMIC DNA]</scope>
    <source>
        <strain evidence="3">Teg-2019</strain>
        <tissue evidence="3">Adductor muscle</tissue>
    </source>
</reference>
<sequence>MHINASYLDNGYNISFVINRTSKTYDQQAESEKNVKQRHESVYKDENQSHIEGKYRNNNSVYDSSSKNVIEEYLIFYVVKMSNDTTSSPLELKMELYSIVLSVSTLCLAILFGSGGNITVFLSLCTCKMLAKLRYILLAMLLILSLIFDVFWCSMEIYRLLYHQHSDQEMDIVLKYVEQSLYIFLVAALLVS</sequence>
<name>A0ABQ9FVJ5_TEGGR</name>
<feature type="transmembrane region" description="Helical" evidence="2">
    <location>
        <begin position="172"/>
        <end position="191"/>
    </location>
</feature>
<evidence type="ECO:0000256" key="2">
    <source>
        <dbReference type="SAM" id="Phobius"/>
    </source>
</evidence>
<evidence type="ECO:0000256" key="1">
    <source>
        <dbReference type="SAM" id="MobiDB-lite"/>
    </source>
</evidence>
<comment type="caution">
    <text evidence="3">The sequence shown here is derived from an EMBL/GenBank/DDBJ whole genome shotgun (WGS) entry which is preliminary data.</text>
</comment>